<gene>
    <name evidence="2" type="ORF">BE17_15815</name>
</gene>
<sequence length="172" mass="19573">MKIQLVPPAEKYRDSFLRALWEFRREGLPWWVGGDLETAEQDFAAFVARKLADSNRRTETRVPKTHLWAVTEEQFVGRISIHHELNDALRIEGGHIGYDTVPSFRGRGVAAEMLRQALPVARALGLAEVLLTCDDTNAASIRVIERNGGSLRDTRTLDANRPLKRYYWISLS</sequence>
<dbReference type="Proteomes" id="UP000075635">
    <property type="component" value="Unassembled WGS sequence"/>
</dbReference>
<evidence type="ECO:0000313" key="3">
    <source>
        <dbReference type="Proteomes" id="UP000075635"/>
    </source>
</evidence>
<dbReference type="AlphaFoldDB" id="A0A150RZI2"/>
<dbReference type="PANTHER" id="PTHR39173">
    <property type="entry name" value="ACETYLTRANSFERASE"/>
    <property type="match status" value="1"/>
</dbReference>
<evidence type="ECO:0000313" key="2">
    <source>
        <dbReference type="EMBL" id="KYF85589.1"/>
    </source>
</evidence>
<evidence type="ECO:0000259" key="1">
    <source>
        <dbReference type="PROSITE" id="PS51186"/>
    </source>
</evidence>
<reference evidence="2 3" key="1">
    <citation type="submission" date="2014-02" db="EMBL/GenBank/DDBJ databases">
        <title>The small core and large imbalanced accessory genome model reveals a collaborative survival strategy of Sorangium cellulosum strains in nature.</title>
        <authorList>
            <person name="Han K."/>
            <person name="Peng R."/>
            <person name="Blom J."/>
            <person name="Li Y.-Z."/>
        </authorList>
    </citation>
    <scope>NUCLEOTIDE SEQUENCE [LARGE SCALE GENOMIC DNA]</scope>
    <source>
        <strain evidence="2 3">So0011-07</strain>
    </source>
</reference>
<dbReference type="PROSITE" id="PS51186">
    <property type="entry name" value="GNAT"/>
    <property type="match status" value="1"/>
</dbReference>
<name>A0A150RZI2_SORCE</name>
<accession>A0A150RZI2</accession>
<dbReference type="PANTHER" id="PTHR39173:SF1">
    <property type="entry name" value="ACETYLTRANSFERASE"/>
    <property type="match status" value="1"/>
</dbReference>
<proteinExistence type="predicted"/>
<dbReference type="Gene3D" id="3.40.630.30">
    <property type="match status" value="1"/>
</dbReference>
<dbReference type="Pfam" id="PF13302">
    <property type="entry name" value="Acetyltransf_3"/>
    <property type="match status" value="1"/>
</dbReference>
<dbReference type="InterPro" id="IPR016181">
    <property type="entry name" value="Acyl_CoA_acyltransferase"/>
</dbReference>
<feature type="domain" description="N-acetyltransferase" evidence="1">
    <location>
        <begin position="1"/>
        <end position="172"/>
    </location>
</feature>
<protein>
    <recommendedName>
        <fullName evidence="1">N-acetyltransferase domain-containing protein</fullName>
    </recommendedName>
</protein>
<organism evidence="2 3">
    <name type="scientific">Sorangium cellulosum</name>
    <name type="common">Polyangium cellulosum</name>
    <dbReference type="NCBI Taxonomy" id="56"/>
    <lineage>
        <taxon>Bacteria</taxon>
        <taxon>Pseudomonadati</taxon>
        <taxon>Myxococcota</taxon>
        <taxon>Polyangia</taxon>
        <taxon>Polyangiales</taxon>
        <taxon>Polyangiaceae</taxon>
        <taxon>Sorangium</taxon>
    </lineage>
</organism>
<dbReference type="SUPFAM" id="SSF55729">
    <property type="entry name" value="Acyl-CoA N-acyltransferases (Nat)"/>
    <property type="match status" value="1"/>
</dbReference>
<dbReference type="EMBL" id="JEMB01001675">
    <property type="protein sequence ID" value="KYF85589.1"/>
    <property type="molecule type" value="Genomic_DNA"/>
</dbReference>
<dbReference type="GO" id="GO:0016747">
    <property type="term" value="F:acyltransferase activity, transferring groups other than amino-acyl groups"/>
    <property type="evidence" value="ECO:0007669"/>
    <property type="project" value="InterPro"/>
</dbReference>
<dbReference type="InterPro" id="IPR000182">
    <property type="entry name" value="GNAT_dom"/>
</dbReference>
<dbReference type="CDD" id="cd04301">
    <property type="entry name" value="NAT_SF"/>
    <property type="match status" value="1"/>
</dbReference>
<comment type="caution">
    <text evidence="2">The sequence shown here is derived from an EMBL/GenBank/DDBJ whole genome shotgun (WGS) entry which is preliminary data.</text>
</comment>